<comment type="caution">
    <text evidence="1">The sequence shown here is derived from an EMBL/GenBank/DDBJ whole genome shotgun (WGS) entry which is preliminary data.</text>
</comment>
<name>A0A939NKD7_SERMA</name>
<organism evidence="1">
    <name type="scientific">Serratia marcescens</name>
    <dbReference type="NCBI Taxonomy" id="615"/>
    <lineage>
        <taxon>Bacteria</taxon>
        <taxon>Pseudomonadati</taxon>
        <taxon>Pseudomonadota</taxon>
        <taxon>Gammaproteobacteria</taxon>
        <taxon>Enterobacterales</taxon>
        <taxon>Yersiniaceae</taxon>
        <taxon>Serratia</taxon>
    </lineage>
</organism>
<proteinExistence type="predicted"/>
<sequence length="105" mass="11708">MTAVNGIGWDSRPMRAPRWAWRKSLIHATWCRAGSFQRRIPSSREATTEQMEQRLLAAVNPINGGSLTARAERSSFQYPPIAFDRGCIDSVRHAAQAQRAIAIAT</sequence>
<reference evidence="1" key="1">
    <citation type="submission" date="2021-03" db="EMBL/GenBank/DDBJ databases">
        <title>Molecular epidemiology and mechanisms of colistin and carbapenem resistance in Enterobacteriaceae from clinical isolates, the environment and porcine samples in Pretoria, South Africa.</title>
        <authorList>
            <person name="Bogoshi D."/>
            <person name="Mbelle N.M."/>
            <person name="Naidoo V."/>
            <person name="Osei Sekyere J."/>
        </authorList>
    </citation>
    <scope>NUCLEOTIDE SEQUENCE</scope>
    <source>
        <strain evidence="1">C080</strain>
    </source>
</reference>
<gene>
    <name evidence="1" type="ORF">J4732_16425</name>
</gene>
<protein>
    <submittedName>
        <fullName evidence="1">Uncharacterized protein</fullName>
    </submittedName>
</protein>
<dbReference type="AlphaFoldDB" id="A0A939NKD7"/>
<evidence type="ECO:0000313" key="1">
    <source>
        <dbReference type="EMBL" id="MBO2007124.1"/>
    </source>
</evidence>
<accession>A0A939NKD7</accession>
<dbReference type="EMBL" id="JAGETR010000112">
    <property type="protein sequence ID" value="MBO2007124.1"/>
    <property type="molecule type" value="Genomic_DNA"/>
</dbReference>